<sequence length="210" mass="23383">MSNLKKILLALMLVLGTVSVTTILSQPELIDAKSEKNVYHFNSKLNENIMKKLPDYAVNSAKEKFNTDKLNKDNTMIQMTLKLTDGENEEYNGNANGAFKIDKRAYGFKFSGPVKGVTNPETNQTYYYGHLTGEVQGVNVKKNEPTYDEIDGQNGGFIVVFNAENPETEFYIASTVGIEENGGTTIYGDFDVHMKWEEAVKASGGVINWN</sequence>
<feature type="signal peptide" evidence="1">
    <location>
        <begin position="1"/>
        <end position="22"/>
    </location>
</feature>
<protein>
    <submittedName>
        <fullName evidence="2">Uncharacterized protein</fullName>
    </submittedName>
</protein>
<keyword evidence="3" id="KW-1185">Reference proteome</keyword>
<dbReference type="Proteomes" id="UP000448943">
    <property type="component" value="Unassembled WGS sequence"/>
</dbReference>
<organism evidence="2 3">
    <name type="scientific">Chengkuizengella marina</name>
    <dbReference type="NCBI Taxonomy" id="2507566"/>
    <lineage>
        <taxon>Bacteria</taxon>
        <taxon>Bacillati</taxon>
        <taxon>Bacillota</taxon>
        <taxon>Bacilli</taxon>
        <taxon>Bacillales</taxon>
        <taxon>Paenibacillaceae</taxon>
        <taxon>Chengkuizengella</taxon>
    </lineage>
</organism>
<feature type="chain" id="PRO_5038451589" evidence="1">
    <location>
        <begin position="23"/>
        <end position="210"/>
    </location>
</feature>
<reference evidence="2 3" key="1">
    <citation type="submission" date="2019-01" db="EMBL/GenBank/DDBJ databases">
        <title>Chengkuizengella sp. nov., isolated from deep-sea sediment of East Pacific Ocean.</title>
        <authorList>
            <person name="Yang J."/>
            <person name="Lai Q."/>
            <person name="Shao Z."/>
        </authorList>
    </citation>
    <scope>NUCLEOTIDE SEQUENCE [LARGE SCALE GENOMIC DNA]</scope>
    <source>
        <strain evidence="2 3">YPA3-1-1</strain>
    </source>
</reference>
<evidence type="ECO:0000313" key="3">
    <source>
        <dbReference type="Proteomes" id="UP000448943"/>
    </source>
</evidence>
<dbReference type="RefSeq" id="WP_160643546.1">
    <property type="nucleotide sequence ID" value="NZ_SIJB01000004.1"/>
</dbReference>
<evidence type="ECO:0000313" key="2">
    <source>
        <dbReference type="EMBL" id="NBI27516.1"/>
    </source>
</evidence>
<proteinExistence type="predicted"/>
<comment type="caution">
    <text evidence="2">The sequence shown here is derived from an EMBL/GenBank/DDBJ whole genome shotgun (WGS) entry which is preliminary data.</text>
</comment>
<dbReference type="AlphaFoldDB" id="A0A6N9PX81"/>
<dbReference type="OrthoDB" id="2987769at2"/>
<keyword evidence="1" id="KW-0732">Signal</keyword>
<name>A0A6N9PX81_9BACL</name>
<dbReference type="EMBL" id="SIJB01000004">
    <property type="protein sequence ID" value="NBI27516.1"/>
    <property type="molecule type" value="Genomic_DNA"/>
</dbReference>
<gene>
    <name evidence="2" type="ORF">ERL59_00855</name>
</gene>
<evidence type="ECO:0000256" key="1">
    <source>
        <dbReference type="SAM" id="SignalP"/>
    </source>
</evidence>
<accession>A0A6N9PX81</accession>